<feature type="chain" id="PRO_5035307034" description="Ionotropic receptor" evidence="9">
    <location>
        <begin position="22"/>
        <end position="660"/>
    </location>
</feature>
<evidence type="ECO:0000313" key="11">
    <source>
        <dbReference type="Proteomes" id="UP000708208"/>
    </source>
</evidence>
<evidence type="ECO:0000256" key="8">
    <source>
        <dbReference type="SAM" id="Phobius"/>
    </source>
</evidence>
<keyword evidence="9" id="KW-0732">Signal</keyword>
<evidence type="ECO:0000256" key="1">
    <source>
        <dbReference type="ARBA" id="ARBA00004651"/>
    </source>
</evidence>
<dbReference type="InterPro" id="IPR052192">
    <property type="entry name" value="Insect_Ionotropic_Sensory_Rcpt"/>
</dbReference>
<reference evidence="10" key="1">
    <citation type="submission" date="2021-06" db="EMBL/GenBank/DDBJ databases">
        <authorList>
            <person name="Hodson N. C."/>
            <person name="Mongue J. A."/>
            <person name="Jaron S. K."/>
        </authorList>
    </citation>
    <scope>NUCLEOTIDE SEQUENCE</scope>
</reference>
<evidence type="ECO:0000256" key="3">
    <source>
        <dbReference type="ARBA" id="ARBA00022692"/>
    </source>
</evidence>
<feature type="transmembrane region" description="Helical" evidence="8">
    <location>
        <begin position="320"/>
        <end position="342"/>
    </location>
</feature>
<feature type="transmembrane region" description="Helical" evidence="8">
    <location>
        <begin position="374"/>
        <end position="400"/>
    </location>
</feature>
<dbReference type="PANTHER" id="PTHR42643:SF24">
    <property type="entry name" value="IONOTROPIC RECEPTOR 60A"/>
    <property type="match status" value="1"/>
</dbReference>
<evidence type="ECO:0000256" key="9">
    <source>
        <dbReference type="SAM" id="SignalP"/>
    </source>
</evidence>
<dbReference type="GO" id="GO:0005886">
    <property type="term" value="C:plasma membrane"/>
    <property type="evidence" value="ECO:0007669"/>
    <property type="project" value="UniProtKB-SubCell"/>
</dbReference>
<feature type="transmembrane region" description="Helical" evidence="8">
    <location>
        <begin position="586"/>
        <end position="616"/>
    </location>
</feature>
<comment type="subcellular location">
    <subcellularLocation>
        <location evidence="1">Cell membrane</location>
        <topology evidence="1">Multi-pass membrane protein</topology>
    </subcellularLocation>
</comment>
<evidence type="ECO:0000313" key="10">
    <source>
        <dbReference type="EMBL" id="CAG7786483.1"/>
    </source>
</evidence>
<protein>
    <recommendedName>
        <fullName evidence="12">Ionotropic receptor</fullName>
    </recommendedName>
</protein>
<keyword evidence="2" id="KW-1003">Cell membrane</keyword>
<feature type="signal peptide" evidence="9">
    <location>
        <begin position="1"/>
        <end position="21"/>
    </location>
</feature>
<name>A0A8J2L2F2_9HEXA</name>
<keyword evidence="11" id="KW-1185">Reference proteome</keyword>
<keyword evidence="7" id="KW-0325">Glycoprotein</keyword>
<evidence type="ECO:0000256" key="2">
    <source>
        <dbReference type="ARBA" id="ARBA00022475"/>
    </source>
</evidence>
<gene>
    <name evidence="10" type="ORF">AFUS01_LOCUS25050</name>
</gene>
<evidence type="ECO:0000256" key="6">
    <source>
        <dbReference type="ARBA" id="ARBA00023170"/>
    </source>
</evidence>
<dbReference type="PANTHER" id="PTHR42643">
    <property type="entry name" value="IONOTROPIC RECEPTOR 20A-RELATED"/>
    <property type="match status" value="1"/>
</dbReference>
<organism evidence="10 11">
    <name type="scientific">Allacma fusca</name>
    <dbReference type="NCBI Taxonomy" id="39272"/>
    <lineage>
        <taxon>Eukaryota</taxon>
        <taxon>Metazoa</taxon>
        <taxon>Ecdysozoa</taxon>
        <taxon>Arthropoda</taxon>
        <taxon>Hexapoda</taxon>
        <taxon>Collembola</taxon>
        <taxon>Symphypleona</taxon>
        <taxon>Sminthuridae</taxon>
        <taxon>Allacma</taxon>
    </lineage>
</organism>
<evidence type="ECO:0000256" key="5">
    <source>
        <dbReference type="ARBA" id="ARBA00023136"/>
    </source>
</evidence>
<evidence type="ECO:0000256" key="7">
    <source>
        <dbReference type="ARBA" id="ARBA00023180"/>
    </source>
</evidence>
<keyword evidence="3 8" id="KW-0812">Transmembrane</keyword>
<accession>A0A8J2L2F2</accession>
<evidence type="ECO:0008006" key="12">
    <source>
        <dbReference type="Google" id="ProtNLM"/>
    </source>
</evidence>
<keyword evidence="5 8" id="KW-0472">Membrane</keyword>
<dbReference type="AlphaFoldDB" id="A0A8J2L2F2"/>
<dbReference type="EMBL" id="CAJVCH010319095">
    <property type="protein sequence ID" value="CAG7786483.1"/>
    <property type="molecule type" value="Genomic_DNA"/>
</dbReference>
<comment type="caution">
    <text evidence="10">The sequence shown here is derived from an EMBL/GenBank/DDBJ whole genome shotgun (WGS) entry which is preliminary data.</text>
</comment>
<keyword evidence="6" id="KW-0675">Receptor</keyword>
<proteinExistence type="predicted"/>
<dbReference type="Proteomes" id="UP000708208">
    <property type="component" value="Unassembled WGS sequence"/>
</dbReference>
<sequence length="660" mass="76017">MTIRKFLRFSIFLTSITVTTSKFEALSHVIRNENCRSTTIIHKSLTLLQTFLKCSASFGKFPRSLQILDINQISNVLDEKPNNYNSKLNFKHTTRFKSNCQIVVVLLGSNNKNEGVLLQQYINEILNPKRDFFFFLLKQLNPVGNTNALITNGSNFNWIWKLRHKFFYRSDLITCSLKSMTGSIYSNENDPHSVRAFLSGKSLQVTALEVDEIVKKGISVEGMFFNLMHFSSRYFNFTYDLEIPDYRGVTRLQNGTWTGPFADIILGKKDVVLGGGRTYERDVYFDYPTFLDLTGVGFSTAPPKIRTDFVAIFYIFPPGIWTLLIFFSMMTIFTICLSTLVYQRSFKISTAVVLTISPFLEQSSKSLGGSTVKLFLLAWSLMAVVIVNCYKCNFIAYITYPVEEEVPRTFKDLESRSDYKIQLMNVNASVAAFFKHTQNPIYVGIRSRLIIENDWLKCMSKAAFEDKTACINFDFVGQSVISKNLTLNRLQRLLEFSRDTAFDFNRNLQFPKNSKYVDSFSVIVRCLRDTGNLRKWVQDFYEVRRRRSIRWLRSAKGESQIFQNITKSLLELQGFSYVKPFGFKNVAMAFIMLSVGCSMGLGLFFLEVTFVITGVFRLPSCFLSYMKTLNKNVVIIFQVVWNRCRDFLGDNKNGVQIIKQ</sequence>
<evidence type="ECO:0000256" key="4">
    <source>
        <dbReference type="ARBA" id="ARBA00022989"/>
    </source>
</evidence>
<keyword evidence="4 8" id="KW-1133">Transmembrane helix</keyword>